<proteinExistence type="predicted"/>
<evidence type="ECO:0000313" key="2">
    <source>
        <dbReference type="EMBL" id="KAF4611736.1"/>
    </source>
</evidence>
<gene>
    <name evidence="2" type="ORF">D9613_003724</name>
</gene>
<reference evidence="2 3" key="1">
    <citation type="submission" date="2019-12" db="EMBL/GenBank/DDBJ databases">
        <authorList>
            <person name="Floudas D."/>
            <person name="Bentzer J."/>
            <person name="Ahren D."/>
            <person name="Johansson T."/>
            <person name="Persson P."/>
            <person name="Tunlid A."/>
        </authorList>
    </citation>
    <scope>NUCLEOTIDE SEQUENCE [LARGE SCALE GENOMIC DNA]</scope>
    <source>
        <strain evidence="2 3">CBS 102.39</strain>
    </source>
</reference>
<comment type="caution">
    <text evidence="2">The sequence shown here is derived from an EMBL/GenBank/DDBJ whole genome shotgun (WGS) entry which is preliminary data.</text>
</comment>
<protein>
    <submittedName>
        <fullName evidence="2">Uncharacterized protein</fullName>
    </submittedName>
</protein>
<evidence type="ECO:0000313" key="3">
    <source>
        <dbReference type="Proteomes" id="UP000521872"/>
    </source>
</evidence>
<evidence type="ECO:0000256" key="1">
    <source>
        <dbReference type="SAM" id="MobiDB-lite"/>
    </source>
</evidence>
<organism evidence="2 3">
    <name type="scientific">Agrocybe pediades</name>
    <dbReference type="NCBI Taxonomy" id="84607"/>
    <lineage>
        <taxon>Eukaryota</taxon>
        <taxon>Fungi</taxon>
        <taxon>Dikarya</taxon>
        <taxon>Basidiomycota</taxon>
        <taxon>Agaricomycotina</taxon>
        <taxon>Agaricomycetes</taxon>
        <taxon>Agaricomycetidae</taxon>
        <taxon>Agaricales</taxon>
        <taxon>Agaricineae</taxon>
        <taxon>Strophariaceae</taxon>
        <taxon>Agrocybe</taxon>
    </lineage>
</organism>
<sequence length="180" mass="19676">MDYYSKSSSAHPPSPPPVYVREVAGLCSQPYSNPSPIYAAAASTSQAYYAGAGPSVRHSSQYAAVRNSNSSPPGTYIQRGFRHSNSYPSSMPPPPPTISRPMPMRPNTVSTVYDRAENVGDRIGFLNYFLAISSGVSSVRPVCTRGTPADEEVWVSRHRRRHRIFSCRPALPVCGSRKIL</sequence>
<keyword evidence="3" id="KW-1185">Reference proteome</keyword>
<feature type="region of interest" description="Disordered" evidence="1">
    <location>
        <begin position="61"/>
        <end position="103"/>
    </location>
</feature>
<accession>A0A8H4QJ41</accession>
<feature type="compositionally biased region" description="Polar residues" evidence="1">
    <location>
        <begin position="61"/>
        <end position="73"/>
    </location>
</feature>
<dbReference type="Proteomes" id="UP000521872">
    <property type="component" value="Unassembled WGS sequence"/>
</dbReference>
<dbReference type="EMBL" id="JAACJL010000057">
    <property type="protein sequence ID" value="KAF4611736.1"/>
    <property type="molecule type" value="Genomic_DNA"/>
</dbReference>
<name>A0A8H4QJ41_9AGAR</name>
<dbReference type="AlphaFoldDB" id="A0A8H4QJ41"/>